<evidence type="ECO:0000259" key="4">
    <source>
        <dbReference type="PROSITE" id="PS01180"/>
    </source>
</evidence>
<gene>
    <name evidence="5" type="ORF">D915_000151</name>
</gene>
<dbReference type="InterPro" id="IPR035914">
    <property type="entry name" value="Sperma_CUB_dom_sf"/>
</dbReference>
<dbReference type="PANTHER" id="PTHR24251:SF30">
    <property type="entry name" value="MEMBRANE FRIZZLED-RELATED PROTEIN"/>
    <property type="match status" value="1"/>
</dbReference>
<dbReference type="EMBL" id="JXXN02000027">
    <property type="protein sequence ID" value="THD28994.1"/>
    <property type="molecule type" value="Genomic_DNA"/>
</dbReference>
<feature type="domain" description="CUB" evidence="4">
    <location>
        <begin position="567"/>
        <end position="679"/>
    </location>
</feature>
<dbReference type="SUPFAM" id="SSF49854">
    <property type="entry name" value="Spermadhesin, CUB domain"/>
    <property type="match status" value="5"/>
</dbReference>
<comment type="caution">
    <text evidence="5">The sequence shown here is derived from an EMBL/GenBank/DDBJ whole genome shotgun (WGS) entry which is preliminary data.</text>
</comment>
<proteinExistence type="predicted"/>
<dbReference type="InterPro" id="IPR000859">
    <property type="entry name" value="CUB_dom"/>
</dbReference>
<accession>A0A4E0RS41</accession>
<feature type="domain" description="CUB" evidence="4">
    <location>
        <begin position="337"/>
        <end position="448"/>
    </location>
</feature>
<organism evidence="5 6">
    <name type="scientific">Fasciola hepatica</name>
    <name type="common">Liver fluke</name>
    <dbReference type="NCBI Taxonomy" id="6192"/>
    <lineage>
        <taxon>Eukaryota</taxon>
        <taxon>Metazoa</taxon>
        <taxon>Spiralia</taxon>
        <taxon>Lophotrochozoa</taxon>
        <taxon>Platyhelminthes</taxon>
        <taxon>Trematoda</taxon>
        <taxon>Digenea</taxon>
        <taxon>Plagiorchiida</taxon>
        <taxon>Echinostomata</taxon>
        <taxon>Echinostomatoidea</taxon>
        <taxon>Fasciolidae</taxon>
        <taxon>Fasciola</taxon>
    </lineage>
</organism>
<keyword evidence="6" id="KW-1185">Reference proteome</keyword>
<dbReference type="Pfam" id="PF00431">
    <property type="entry name" value="CUB"/>
    <property type="match status" value="5"/>
</dbReference>
<evidence type="ECO:0000256" key="2">
    <source>
        <dbReference type="ARBA" id="ARBA00023157"/>
    </source>
</evidence>
<feature type="disulfide bond" evidence="3">
    <location>
        <begin position="567"/>
        <end position="594"/>
    </location>
</feature>
<keyword evidence="2 3" id="KW-1015">Disulfide bond</keyword>
<dbReference type="CDD" id="cd00041">
    <property type="entry name" value="CUB"/>
    <property type="match status" value="4"/>
</dbReference>
<feature type="domain" description="CUB" evidence="4">
    <location>
        <begin position="687"/>
        <end position="800"/>
    </location>
</feature>
<evidence type="ECO:0000256" key="3">
    <source>
        <dbReference type="PROSITE-ProRule" id="PRU00059"/>
    </source>
</evidence>
<dbReference type="SMART" id="SM00042">
    <property type="entry name" value="CUB"/>
    <property type="match status" value="4"/>
</dbReference>
<dbReference type="Proteomes" id="UP000230066">
    <property type="component" value="Unassembled WGS sequence"/>
</dbReference>
<evidence type="ECO:0000256" key="1">
    <source>
        <dbReference type="ARBA" id="ARBA00022737"/>
    </source>
</evidence>
<evidence type="ECO:0000313" key="5">
    <source>
        <dbReference type="EMBL" id="THD28994.1"/>
    </source>
</evidence>
<dbReference type="Gene3D" id="2.60.120.290">
    <property type="entry name" value="Spermadhesin, CUB domain"/>
    <property type="match status" value="5"/>
</dbReference>
<protein>
    <recommendedName>
        <fullName evidence="4">CUB domain-containing protein</fullName>
    </recommendedName>
</protein>
<comment type="caution">
    <text evidence="3">Lacks conserved residue(s) required for the propagation of feature annotation.</text>
</comment>
<sequence length="820" mass="91903">MYSFLLTGFGTPPSSPIYGNVLLSKRGLKVIRRMKSVGFAIVVLLLWHRANTSEIICNKPDLNNEQVVNIPGDGDEFPEAFTCLYEFGSTDGETSKLEIPLLDISCDTGYVKFGFDEQNLEDSEKKFCDGERPETFSYNGASVYMKVLLMKKSPGNKMSYHFTKVASMENFLCQAKGEFGTIEKIPSEDHILPDDFECKYTFRGTNEEHIKLEIKKFYIEESPNCAERYVEIGVLVDGKAIPGRRFCGSVIPNEIVIPSQNAYMKLINDGCVRNVELISEIQGTLSPVRKFCGHMEPKEEIYPFEKGSMQLNLNPMKIGETIRITISEVEQAATFVCVSNIEMEKMVQIPGPQEYLTKDFTCTYQISVAMDKKIRITFPEFDVIGNMDFSTGCVRFTNDASEEVFRKFCGKMVPKEVIIPTNSFNIEVKFPGEYPASRLSFVASEVNLIEESCPVSPLNANGLLANIPSKDKYLPRDFQCTYVIGSDGGPHIKMEFQTIDIKDLDNCATRYIRIEDNGTKHCGNVVPLEMLPKKSKISMSVELPGLPWADAISFVASEITSKQLASCEGKQGVPLNTSFSKPGDSFIFSDFFECIYEITASNPNNRIKLDFTRFEIECDGRYVQLGTTESDLTTANNQFCGSNRPQTVTFNESKVYVKVKLGDQRDYEGFAFTATEVKIDTDLPFPCVKKVYIATKDIHELKVPAEGQYLPPNFECSYTIDAPKGQNVEIEFVKFRIGEVDHCGENTLLVGKEPVEGLSAHLCGPTLPTHFPNKQPSILLKIKGKSLERDDGFVLKYKSSKLSLVFGSVSLDYKQIQSAQ</sequence>
<dbReference type="PANTHER" id="PTHR24251">
    <property type="entry name" value="OVOCHYMASE-RELATED"/>
    <property type="match status" value="1"/>
</dbReference>
<reference evidence="5" key="1">
    <citation type="submission" date="2019-03" db="EMBL/GenBank/DDBJ databases">
        <title>Improved annotation for the trematode Fasciola hepatica.</title>
        <authorList>
            <person name="Choi Y.-J."/>
            <person name="Martin J."/>
            <person name="Mitreva M."/>
        </authorList>
    </citation>
    <scope>NUCLEOTIDE SEQUENCE [LARGE SCALE GENOMIC DNA]</scope>
</reference>
<dbReference type="PROSITE" id="PS01180">
    <property type="entry name" value="CUB"/>
    <property type="match status" value="4"/>
</dbReference>
<dbReference type="AlphaFoldDB" id="A0A4E0RS41"/>
<name>A0A4E0RS41_FASHE</name>
<feature type="domain" description="CUB" evidence="4">
    <location>
        <begin position="173"/>
        <end position="266"/>
    </location>
</feature>
<evidence type="ECO:0000313" key="6">
    <source>
        <dbReference type="Proteomes" id="UP000230066"/>
    </source>
</evidence>
<keyword evidence="1" id="KW-0677">Repeat</keyword>